<sequence>MGLEVSTHRLTYQVHLQSGGPLGGWTSDTHWATSQGYHCRQHRTWLTRSRLDVSGGSFAGFKWCHRAWKLGGGMGACNEGMRKLLMPAEGSCTRDWEGFGDVEEGSLLMISHLGMAAFSIEATRELFLKGLGAADRDLLEIGSTQLRLEKVAGEADTSTWPGQMYIWVENLQSTWQNCRTLETSWGSEVVESAVCCHDERAADALVLRDPGTINALVVNQAPKGYADALRKALGKSDKSNLVCLMDLLFLVPKGVSAQLGSFYQRFLSACVTKSNDGYRLHFGAGDFLRQTFTFRDDESQDDAWKDSYSHEVHLALSRSVCFYVDSEAKFRIAFSKFSKAGLVAADWKAVESAGEFSFDKCVDANGSTFLELRHVIRSPKHPECPIKSQPDSTLMGA</sequence>
<dbReference type="Proteomes" id="UP001152797">
    <property type="component" value="Unassembled WGS sequence"/>
</dbReference>
<evidence type="ECO:0000313" key="2">
    <source>
        <dbReference type="EMBL" id="CAL4775887.1"/>
    </source>
</evidence>
<organism evidence="1">
    <name type="scientific">Cladocopium goreaui</name>
    <dbReference type="NCBI Taxonomy" id="2562237"/>
    <lineage>
        <taxon>Eukaryota</taxon>
        <taxon>Sar</taxon>
        <taxon>Alveolata</taxon>
        <taxon>Dinophyceae</taxon>
        <taxon>Suessiales</taxon>
        <taxon>Symbiodiniaceae</taxon>
        <taxon>Cladocopium</taxon>
    </lineage>
</organism>
<keyword evidence="3" id="KW-1185">Reference proteome</keyword>
<gene>
    <name evidence="1" type="ORF">C1SCF055_LOCUS15724</name>
</gene>
<dbReference type="EMBL" id="CAMXCT010001280">
    <property type="protein sequence ID" value="CAI3988575.1"/>
    <property type="molecule type" value="Genomic_DNA"/>
</dbReference>
<dbReference type="OrthoDB" id="10346497at2759"/>
<dbReference type="EMBL" id="CAMXCT020001280">
    <property type="protein sequence ID" value="CAL1141950.1"/>
    <property type="molecule type" value="Genomic_DNA"/>
</dbReference>
<evidence type="ECO:0000313" key="3">
    <source>
        <dbReference type="Proteomes" id="UP001152797"/>
    </source>
</evidence>
<protein>
    <submittedName>
        <fullName evidence="1">Uncharacterized protein</fullName>
    </submittedName>
</protein>
<evidence type="ECO:0000313" key="1">
    <source>
        <dbReference type="EMBL" id="CAI3988575.1"/>
    </source>
</evidence>
<comment type="caution">
    <text evidence="1">The sequence shown here is derived from an EMBL/GenBank/DDBJ whole genome shotgun (WGS) entry which is preliminary data.</text>
</comment>
<name>A0A9P1CBH0_9DINO</name>
<reference evidence="1" key="1">
    <citation type="submission" date="2022-10" db="EMBL/GenBank/DDBJ databases">
        <authorList>
            <person name="Chen Y."/>
            <person name="Dougan E. K."/>
            <person name="Chan C."/>
            <person name="Rhodes N."/>
            <person name="Thang M."/>
        </authorList>
    </citation>
    <scope>NUCLEOTIDE SEQUENCE</scope>
</reference>
<accession>A0A9P1CBH0</accession>
<dbReference type="AlphaFoldDB" id="A0A9P1CBH0"/>
<reference evidence="2 3" key="2">
    <citation type="submission" date="2024-05" db="EMBL/GenBank/DDBJ databases">
        <authorList>
            <person name="Chen Y."/>
            <person name="Shah S."/>
            <person name="Dougan E. K."/>
            <person name="Thang M."/>
            <person name="Chan C."/>
        </authorList>
    </citation>
    <scope>NUCLEOTIDE SEQUENCE [LARGE SCALE GENOMIC DNA]</scope>
</reference>
<proteinExistence type="predicted"/>
<dbReference type="EMBL" id="CAMXCT030001280">
    <property type="protein sequence ID" value="CAL4775887.1"/>
    <property type="molecule type" value="Genomic_DNA"/>
</dbReference>